<comment type="caution">
    <text evidence="2">The sequence shown here is derived from an EMBL/GenBank/DDBJ whole genome shotgun (WGS) entry which is preliminary data.</text>
</comment>
<dbReference type="CDD" id="cd06433">
    <property type="entry name" value="GT_2_WfgS_like"/>
    <property type="match status" value="1"/>
</dbReference>
<keyword evidence="3" id="KW-1185">Reference proteome</keyword>
<dbReference type="Proteomes" id="UP000813018">
    <property type="component" value="Unassembled WGS sequence"/>
</dbReference>
<protein>
    <submittedName>
        <fullName evidence="2">Glycosyltransferase</fullName>
    </submittedName>
</protein>
<accession>A0ABS7CTM1</accession>
<dbReference type="Gene3D" id="3.90.550.10">
    <property type="entry name" value="Spore Coat Polysaccharide Biosynthesis Protein SpsA, Chain A"/>
    <property type="match status" value="1"/>
</dbReference>
<dbReference type="PANTHER" id="PTHR22916">
    <property type="entry name" value="GLYCOSYLTRANSFERASE"/>
    <property type="match status" value="1"/>
</dbReference>
<dbReference type="RefSeq" id="WP_219877087.1">
    <property type="nucleotide sequence ID" value="NZ_JAHYXK010000006.1"/>
</dbReference>
<proteinExistence type="predicted"/>
<reference evidence="2 3" key="1">
    <citation type="journal article" date="2016" name="Int. J. Syst. Evol. Microbiol.">
        <title>Pontibacter aydingkolensis sp. nov., isolated from soil of a salt lake.</title>
        <authorList>
            <person name="Osman G."/>
            <person name="Zhang T."/>
            <person name="Lou K."/>
            <person name="Gao Y."/>
            <person name="Chang W."/>
            <person name="Lin Q."/>
            <person name="Yang H.M."/>
            <person name="Huo X.D."/>
            <person name="Wang N."/>
        </authorList>
    </citation>
    <scope>NUCLEOTIDE SEQUENCE [LARGE SCALE GENOMIC DNA]</scope>
    <source>
        <strain evidence="2 3">KACC 19255</strain>
    </source>
</reference>
<dbReference type="Pfam" id="PF00535">
    <property type="entry name" value="Glycos_transf_2"/>
    <property type="match status" value="1"/>
</dbReference>
<organism evidence="2 3">
    <name type="scientific">Pontibacter aydingkolensis</name>
    <dbReference type="NCBI Taxonomy" id="1911536"/>
    <lineage>
        <taxon>Bacteria</taxon>
        <taxon>Pseudomonadati</taxon>
        <taxon>Bacteroidota</taxon>
        <taxon>Cytophagia</taxon>
        <taxon>Cytophagales</taxon>
        <taxon>Hymenobacteraceae</taxon>
        <taxon>Pontibacter</taxon>
    </lineage>
</organism>
<evidence type="ECO:0000313" key="3">
    <source>
        <dbReference type="Proteomes" id="UP000813018"/>
    </source>
</evidence>
<dbReference type="InterPro" id="IPR029044">
    <property type="entry name" value="Nucleotide-diphossugar_trans"/>
</dbReference>
<dbReference type="InterPro" id="IPR001173">
    <property type="entry name" value="Glyco_trans_2-like"/>
</dbReference>
<dbReference type="PANTHER" id="PTHR22916:SF3">
    <property type="entry name" value="UDP-GLCNAC:BETAGAL BETA-1,3-N-ACETYLGLUCOSAMINYLTRANSFERASE-LIKE PROTEIN 1"/>
    <property type="match status" value="1"/>
</dbReference>
<dbReference type="SUPFAM" id="SSF53448">
    <property type="entry name" value="Nucleotide-diphospho-sugar transferases"/>
    <property type="match status" value="1"/>
</dbReference>
<evidence type="ECO:0000313" key="2">
    <source>
        <dbReference type="EMBL" id="MBW7467199.1"/>
    </source>
</evidence>
<sequence>MKVTIITIVYNNCSTIASAIESVLSQNYKDIEYIIIDGLSMDGTVEIVKKYTERISKFISEKDRGLYDALNKGIKLATGDIIGFLHSDDTFYYNDAIQDIVSHFKTSNSESIYADLEYVSRFNSEKVIRYWKAGNYDLKNFIYGWMPPHPTFYVKREVYEKLGLYDTSFESAADYELMLRYLYKYKISAAYLPKTLIKMRVGGKSNVSFKNRIKANNEDHRAWIINGLKPKFYTRYLKPLRKIIQYK</sequence>
<dbReference type="EMBL" id="JAHYXK010000006">
    <property type="protein sequence ID" value="MBW7467199.1"/>
    <property type="molecule type" value="Genomic_DNA"/>
</dbReference>
<feature type="domain" description="Glycosyltransferase 2-like" evidence="1">
    <location>
        <begin position="4"/>
        <end position="136"/>
    </location>
</feature>
<name>A0ABS7CTM1_9BACT</name>
<evidence type="ECO:0000259" key="1">
    <source>
        <dbReference type="Pfam" id="PF00535"/>
    </source>
</evidence>
<gene>
    <name evidence="2" type="ORF">K0O23_08975</name>
</gene>